<evidence type="ECO:0000313" key="3">
    <source>
        <dbReference type="WBParaSite" id="PgE069_g005_t03"/>
    </source>
</evidence>
<evidence type="ECO:0000256" key="1">
    <source>
        <dbReference type="SAM" id="Phobius"/>
    </source>
</evidence>
<protein>
    <submittedName>
        <fullName evidence="3">Uncharacterized protein</fullName>
    </submittedName>
</protein>
<keyword evidence="2" id="KW-1185">Reference proteome</keyword>
<dbReference type="WBParaSite" id="PgE069_g005_t03">
    <property type="protein sequence ID" value="PgE069_g005_t03"/>
    <property type="gene ID" value="PgE069_g005"/>
</dbReference>
<dbReference type="Proteomes" id="UP000887569">
    <property type="component" value="Unplaced"/>
</dbReference>
<reference evidence="3" key="1">
    <citation type="submission" date="2022-11" db="UniProtKB">
        <authorList>
            <consortium name="WormBaseParasite"/>
        </authorList>
    </citation>
    <scope>IDENTIFICATION</scope>
</reference>
<accession>A0A915A1D4</accession>
<feature type="transmembrane region" description="Helical" evidence="1">
    <location>
        <begin position="21"/>
        <end position="42"/>
    </location>
</feature>
<keyword evidence="1" id="KW-0472">Membrane</keyword>
<sequence>MQALHGMKKSFVKQIIRPLQLVMNGCIAIVLPPVYMIVHFQVAVRLCTPLLQVCIYETLFTRICEPMLVFIYQSAGFNVKSSKALAGLQTTTKMQNTPYYRRATFSAAVSCHSTER</sequence>
<evidence type="ECO:0000313" key="2">
    <source>
        <dbReference type="Proteomes" id="UP000887569"/>
    </source>
</evidence>
<keyword evidence="1" id="KW-0812">Transmembrane</keyword>
<keyword evidence="1" id="KW-1133">Transmembrane helix</keyword>
<dbReference type="AlphaFoldDB" id="A0A915A1D4"/>
<proteinExistence type="predicted"/>
<name>A0A915A1D4_PARUN</name>
<organism evidence="2 3">
    <name type="scientific">Parascaris univalens</name>
    <name type="common">Nematode worm</name>
    <dbReference type="NCBI Taxonomy" id="6257"/>
    <lineage>
        <taxon>Eukaryota</taxon>
        <taxon>Metazoa</taxon>
        <taxon>Ecdysozoa</taxon>
        <taxon>Nematoda</taxon>
        <taxon>Chromadorea</taxon>
        <taxon>Rhabditida</taxon>
        <taxon>Spirurina</taxon>
        <taxon>Ascaridomorpha</taxon>
        <taxon>Ascaridoidea</taxon>
        <taxon>Ascarididae</taxon>
        <taxon>Parascaris</taxon>
    </lineage>
</organism>